<dbReference type="RefSeq" id="WP_137437830.1">
    <property type="nucleotide sequence ID" value="NZ_JANRHC010000003.1"/>
</dbReference>
<comment type="caution">
    <text evidence="5">The sequence shown here is derived from an EMBL/GenBank/DDBJ whole genome shotgun (WGS) entry which is preliminary data.</text>
</comment>
<evidence type="ECO:0000256" key="3">
    <source>
        <dbReference type="RuleBase" id="RU367036"/>
    </source>
</evidence>
<protein>
    <recommendedName>
        <fullName evidence="3">Gamma-glutamylcyclotransferase family protein</fullName>
    </recommendedName>
</protein>
<name>A0A4U6QUP8_9GAMM</name>
<organism evidence="5 6">
    <name type="scientific">Marinobacter panjinensis</name>
    <dbReference type="NCBI Taxonomy" id="2576384"/>
    <lineage>
        <taxon>Bacteria</taxon>
        <taxon>Pseudomonadati</taxon>
        <taxon>Pseudomonadota</taxon>
        <taxon>Gammaproteobacteria</taxon>
        <taxon>Pseudomonadales</taxon>
        <taxon>Marinobacteraceae</taxon>
        <taxon>Marinobacter</taxon>
    </lineage>
</organism>
<gene>
    <name evidence="5" type="ORF">FDP08_18930</name>
</gene>
<evidence type="ECO:0000313" key="5">
    <source>
        <dbReference type="EMBL" id="TKV64471.1"/>
    </source>
</evidence>
<dbReference type="PANTHER" id="PTHR12510">
    <property type="entry name" value="TROPONIN C-AKIN-1 PROTEIN"/>
    <property type="match status" value="1"/>
</dbReference>
<keyword evidence="6" id="KW-1185">Reference proteome</keyword>
<dbReference type="InterPro" id="IPR036568">
    <property type="entry name" value="GGCT-like_sf"/>
</dbReference>
<comment type="similarity">
    <text evidence="1 3">Belongs to the gamma-glutamylcyclotransferase family.</text>
</comment>
<evidence type="ECO:0000256" key="2">
    <source>
        <dbReference type="PIRSR" id="PIRSR639126-1"/>
    </source>
</evidence>
<evidence type="ECO:0000313" key="6">
    <source>
        <dbReference type="Proteomes" id="UP000308488"/>
    </source>
</evidence>
<dbReference type="AlphaFoldDB" id="A0A4U6QUP8"/>
<evidence type="ECO:0000259" key="4">
    <source>
        <dbReference type="Pfam" id="PF06094"/>
    </source>
</evidence>
<dbReference type="GO" id="GO:0005829">
    <property type="term" value="C:cytosol"/>
    <property type="evidence" value="ECO:0007669"/>
    <property type="project" value="TreeGrafter"/>
</dbReference>
<accession>A0A4U6QUP8</accession>
<keyword evidence="5" id="KW-0808">Transferase</keyword>
<dbReference type="OrthoDB" id="482277at2"/>
<dbReference type="InterPro" id="IPR013024">
    <property type="entry name" value="GGCT-like"/>
</dbReference>
<reference evidence="5 6" key="1">
    <citation type="submission" date="2019-05" db="EMBL/GenBank/DDBJ databases">
        <title>Marinobacter panjinensis sp. nov., a moderately halophilic bacterium isolated from sea tidal flat environment.</title>
        <authorList>
            <person name="Yang W."/>
            <person name="An M."/>
            <person name="He W."/>
            <person name="Luo X."/>
            <person name="Zhu L."/>
            <person name="Chen G."/>
            <person name="Zhang Y."/>
            <person name="Wang Y."/>
        </authorList>
    </citation>
    <scope>NUCLEOTIDE SEQUENCE [LARGE SCALE GENOMIC DNA]</scope>
    <source>
        <strain evidence="5 6">PJ-16</strain>
    </source>
</reference>
<dbReference type="Gene3D" id="3.10.490.10">
    <property type="entry name" value="Gamma-glutamyl cyclotransferase-like"/>
    <property type="match status" value="1"/>
</dbReference>
<feature type="active site" description="Proton acceptor" evidence="2">
    <location>
        <position position="74"/>
    </location>
</feature>
<dbReference type="EMBL" id="SZYH01000002">
    <property type="protein sequence ID" value="TKV64471.1"/>
    <property type="molecule type" value="Genomic_DNA"/>
</dbReference>
<proteinExistence type="inferred from homology"/>
<sequence length="134" mass="15308">MSLNRVGVYGTLKKGYSNHHFLTKAHFVGCCRLKQIILYDIGPFPGAKLRPSYGVDVEVYDVTNEIFARLDELEGHKPRAPRSGEYDRRQLETPFGPVWIYIYNPDVSGLPEIRRGGWPDGSTSLRRGALRWRS</sequence>
<dbReference type="Proteomes" id="UP000308488">
    <property type="component" value="Unassembled WGS sequence"/>
</dbReference>
<dbReference type="SUPFAM" id="SSF110857">
    <property type="entry name" value="Gamma-glutamyl cyclotransferase-like"/>
    <property type="match status" value="1"/>
</dbReference>
<dbReference type="CDD" id="cd06661">
    <property type="entry name" value="GGCT_like"/>
    <property type="match status" value="1"/>
</dbReference>
<dbReference type="PANTHER" id="PTHR12510:SF4">
    <property type="entry name" value="GAMMA-GLUTAMYLAMINECYCLOTRANSFERASE"/>
    <property type="match status" value="1"/>
</dbReference>
<evidence type="ECO:0000256" key="1">
    <source>
        <dbReference type="ARBA" id="ARBA00008861"/>
    </source>
</evidence>
<dbReference type="InterPro" id="IPR039126">
    <property type="entry name" value="GGACT"/>
</dbReference>
<dbReference type="InterPro" id="IPR009288">
    <property type="entry name" value="AIG2-like_dom"/>
</dbReference>
<dbReference type="Pfam" id="PF06094">
    <property type="entry name" value="GGACT"/>
    <property type="match status" value="1"/>
</dbReference>
<feature type="domain" description="Gamma-glutamylcyclotransferase AIG2-like" evidence="4">
    <location>
        <begin position="8"/>
        <end position="118"/>
    </location>
</feature>
<dbReference type="GO" id="GO:0061929">
    <property type="term" value="F:gamma-glutamylaminecyclotransferase activity"/>
    <property type="evidence" value="ECO:0007669"/>
    <property type="project" value="InterPro"/>
</dbReference>
<dbReference type="GO" id="GO:0016740">
    <property type="term" value="F:transferase activity"/>
    <property type="evidence" value="ECO:0007669"/>
    <property type="project" value="UniProtKB-KW"/>
</dbReference>